<keyword evidence="2" id="KW-1185">Reference proteome</keyword>
<gene>
    <name evidence="1" type="ORF">SAMN04489858_12145</name>
</gene>
<evidence type="ECO:0000313" key="1">
    <source>
        <dbReference type="EMBL" id="SEU04838.1"/>
    </source>
</evidence>
<reference evidence="1 2" key="1">
    <citation type="submission" date="2016-10" db="EMBL/GenBank/DDBJ databases">
        <authorList>
            <person name="de Groot N.N."/>
        </authorList>
    </citation>
    <scope>NUCLEOTIDE SEQUENCE [LARGE SCALE GENOMIC DNA]</scope>
    <source>
        <strain evidence="1 2">DSM 17862</strain>
    </source>
</reference>
<dbReference type="Pfam" id="PF13289">
    <property type="entry name" value="SIR2_2"/>
    <property type="match status" value="1"/>
</dbReference>
<protein>
    <submittedName>
        <fullName evidence="1">SIR2-like domain-containing protein</fullName>
    </submittedName>
</protein>
<dbReference type="SUPFAM" id="SSF81901">
    <property type="entry name" value="HCP-like"/>
    <property type="match status" value="1"/>
</dbReference>
<dbReference type="OrthoDB" id="7357874at2"/>
<sequence>MSTNQPTDRLNQALSTIDDGRSILVLGAGFSMGATNADNEKMPSANKLASILAEKIGEDEETGLEEISGLYLEDHSRADLLAHLKGMFTCVEPTPAQTEIANAPWRRIYTTNYDNVVEKSQKKPGLISLTRTHDPKAMTAGSCCVHLNGFIENSHEGSFDDEIMLTDVQYFTNELRDSPWAARLRSDFHSARNIFFVGYSLYDFDISKVLFESAASRKKIFFIQHDKLRRSQKVKFERFGELHRIGVEEFATLIGRRVRSTDDSLKHGFLANFREEEVYETQPKRPSIEVMRPFLTKGTVDLDCLSWDISQGEQDYRVERPAVEVVSPNNLPLGSTVIVSGDIGSGKKVFLEEVVLRYSQEQFRCFRFDGLSEDLSDDIEYLSHASDNGDVLIVFPDYYNHEGLINLVRAGVPKATLITTSTIAALELSRTKPFDGDSSVIVVSLETLSAEEIRAWDRLLDSNALWGENAGKSEFDRQKFIKISCRARQRDLLLFLFDQEAIKEEIRSVFLDAKREGADSSAQLVKYLAITSSNHDPSFSEVQEILGLKFARTVALGRARWTYELLALENGRRKVTSSIFAQYLLREFVADREIIDELSELAMQLDHAAQSNRNFSKLKNFPMRYAFIERLFSERGKREKLVEYYEALRQNGLGLNNPQFWLQYAIARMSFEDYPLASDLFDTAYAKSERMTDYDTYQIDNHYARFLIESALNSGDWELARENFGKAHEILSAQMASKKQGHYPFRVACAYLDFVERYERNMTNDDLNDFVASCREVVDFLKDAPEELHRNTYVKKCGSRMPRAIEYAEEVIFGS</sequence>
<proteinExistence type="predicted"/>
<name>A0A1I0J4Z6_9RHOB</name>
<dbReference type="AlphaFoldDB" id="A0A1I0J4Z6"/>
<evidence type="ECO:0000313" key="2">
    <source>
        <dbReference type="Proteomes" id="UP000199180"/>
    </source>
</evidence>
<dbReference type="EMBL" id="FOHO01000021">
    <property type="protein sequence ID" value="SEU04838.1"/>
    <property type="molecule type" value="Genomic_DNA"/>
</dbReference>
<dbReference type="Proteomes" id="UP000199180">
    <property type="component" value="Unassembled WGS sequence"/>
</dbReference>
<dbReference type="RefSeq" id="WP_090737847.1">
    <property type="nucleotide sequence ID" value="NZ_FOHO01000021.1"/>
</dbReference>
<accession>A0A1I0J4Z6</accession>
<organism evidence="1 2">
    <name type="scientific">Paracoccus homiensis</name>
    <dbReference type="NCBI Taxonomy" id="364199"/>
    <lineage>
        <taxon>Bacteria</taxon>
        <taxon>Pseudomonadati</taxon>
        <taxon>Pseudomonadota</taxon>
        <taxon>Alphaproteobacteria</taxon>
        <taxon>Rhodobacterales</taxon>
        <taxon>Paracoccaceae</taxon>
        <taxon>Paracoccus</taxon>
    </lineage>
</organism>